<evidence type="ECO:0000313" key="2">
    <source>
        <dbReference type="EMBL" id="AJP61498.1"/>
    </source>
</evidence>
<dbReference type="EMBL" id="KP339049">
    <property type="protein sequence ID" value="AJP61498.1"/>
    <property type="molecule type" value="Genomic_DNA"/>
</dbReference>
<proteinExistence type="predicted"/>
<feature type="region of interest" description="Disordered" evidence="1">
    <location>
        <begin position="141"/>
        <end position="167"/>
    </location>
</feature>
<organism evidence="2 3">
    <name type="scientific">Enterococcus phage EFDG1</name>
    <dbReference type="NCBI Taxonomy" id="1597976"/>
    <lineage>
        <taxon>Viruses</taxon>
        <taxon>Duplodnaviria</taxon>
        <taxon>Heunggongvirae</taxon>
        <taxon>Uroviricota</taxon>
        <taxon>Caudoviricetes</taxon>
        <taxon>Herelleviridae</taxon>
        <taxon>Brockvirinae</taxon>
        <taxon>Schiekvirus</taxon>
        <taxon>Schiekvirus EFDG1</taxon>
    </lineage>
</organism>
<dbReference type="OrthoDB" id="13760at10239"/>
<dbReference type="RefSeq" id="YP_009218392.1">
    <property type="nucleotide sequence ID" value="NC_029009.1"/>
</dbReference>
<dbReference type="KEGG" id="vg:26644547"/>
<accession>A0A0C5K937</accession>
<name>A0A0C5K937_9CAUD</name>
<evidence type="ECO:0000313" key="3">
    <source>
        <dbReference type="Proteomes" id="UP000032402"/>
    </source>
</evidence>
<sequence length="167" mass="19185">MSKQGLPFGTWENSAGRNYTGLGNTDNGHNKKRMSTRGYYHVALTKEYRGLTERDFKLKLEYGKDLVSQYTGVPIDMLVLRKKAEKQTLSSIDSVYYVCRGKEPIGKLSVRAQRRFKDLGLTFVYLEKNYAPKVVRRVSKGQRSLLGQTKSDKRKANRKQKKPKTTN</sequence>
<protein>
    <submittedName>
        <fullName evidence="2">Uncharacterized protein</fullName>
    </submittedName>
</protein>
<reference evidence="2 3" key="1">
    <citation type="journal article" date="2015" name="Appl. Environ. Microbiol.">
        <title>Targeting Enterococcus faecalis Biofilms with Phage Therapy.</title>
        <authorList>
            <person name="Khalifa L."/>
            <person name="Brosh Y."/>
            <person name="Gelman D."/>
            <person name="Coppenhagen-Glazer S."/>
            <person name="Beyth S."/>
            <person name="Poradosu-Cohen R."/>
            <person name="Que Y.A."/>
            <person name="Beyth N."/>
            <person name="Hazan R."/>
        </authorList>
    </citation>
    <scope>NUCLEOTIDE SEQUENCE [LARGE SCALE GENOMIC DNA]</scope>
</reference>
<keyword evidence="3" id="KW-1185">Reference proteome</keyword>
<feature type="compositionally biased region" description="Basic residues" evidence="1">
    <location>
        <begin position="152"/>
        <end position="167"/>
    </location>
</feature>
<dbReference type="Proteomes" id="UP000032402">
    <property type="component" value="Segment"/>
</dbReference>
<evidence type="ECO:0000256" key="1">
    <source>
        <dbReference type="SAM" id="MobiDB-lite"/>
    </source>
</evidence>
<dbReference type="GeneID" id="26644547"/>